<dbReference type="AlphaFoldDB" id="A0A3S5BVN5"/>
<evidence type="ECO:0000313" key="2">
    <source>
        <dbReference type="EMBL" id="VEL20466.1"/>
    </source>
</evidence>
<keyword evidence="3" id="KW-1185">Reference proteome</keyword>
<reference evidence="2" key="1">
    <citation type="submission" date="2018-11" db="EMBL/GenBank/DDBJ databases">
        <authorList>
            <consortium name="Pathogen Informatics"/>
        </authorList>
    </citation>
    <scope>NUCLEOTIDE SEQUENCE</scope>
</reference>
<name>A0A3S5BVN5_9PLAT</name>
<proteinExistence type="predicted"/>
<evidence type="ECO:0000313" key="3">
    <source>
        <dbReference type="Proteomes" id="UP000784294"/>
    </source>
</evidence>
<comment type="caution">
    <text evidence="2">The sequence shown here is derived from an EMBL/GenBank/DDBJ whole genome shotgun (WGS) entry which is preliminary data.</text>
</comment>
<dbReference type="EMBL" id="CAAALY010046583">
    <property type="protein sequence ID" value="VEL20466.1"/>
    <property type="molecule type" value="Genomic_DNA"/>
</dbReference>
<dbReference type="Proteomes" id="UP000784294">
    <property type="component" value="Unassembled WGS sequence"/>
</dbReference>
<evidence type="ECO:0000256" key="1">
    <source>
        <dbReference type="SAM" id="MobiDB-lite"/>
    </source>
</evidence>
<gene>
    <name evidence="2" type="ORF">PXEA_LOCUS13906</name>
</gene>
<protein>
    <submittedName>
        <fullName evidence="2">Uncharacterized protein</fullName>
    </submittedName>
</protein>
<feature type="region of interest" description="Disordered" evidence="1">
    <location>
        <begin position="1"/>
        <end position="45"/>
    </location>
</feature>
<feature type="compositionally biased region" description="Basic residues" evidence="1">
    <location>
        <begin position="10"/>
        <end position="20"/>
    </location>
</feature>
<sequence>MDESSSPFPRNRRRLPRKQRQHECCSKANRQLVKKNPPSSSAGTELRISSRNTFTRNGSKLKSYYYSGQSGLRLSSLPSGTRTTFEAKVKESLKTSGDLFIKTSPLKLDVALSQVDVSLKTRFSSHCMGNSALRTRGDELLCREFDPNDLTCQSISP</sequence>
<organism evidence="2 3">
    <name type="scientific">Protopolystoma xenopodis</name>
    <dbReference type="NCBI Taxonomy" id="117903"/>
    <lineage>
        <taxon>Eukaryota</taxon>
        <taxon>Metazoa</taxon>
        <taxon>Spiralia</taxon>
        <taxon>Lophotrochozoa</taxon>
        <taxon>Platyhelminthes</taxon>
        <taxon>Monogenea</taxon>
        <taxon>Polyopisthocotylea</taxon>
        <taxon>Polystomatidea</taxon>
        <taxon>Polystomatidae</taxon>
        <taxon>Protopolystoma</taxon>
    </lineage>
</organism>
<accession>A0A3S5BVN5</accession>